<dbReference type="Pfam" id="PF14334">
    <property type="entry name" value="DUF4390"/>
    <property type="match status" value="1"/>
</dbReference>
<comment type="caution">
    <text evidence="2">The sequence shown here is derived from an EMBL/GenBank/DDBJ whole genome shotgun (WGS) entry which is preliminary data.</text>
</comment>
<feature type="transmembrane region" description="Helical" evidence="1">
    <location>
        <begin position="157"/>
        <end position="176"/>
    </location>
</feature>
<organism evidence="2">
    <name type="scientific">marine sediment metagenome</name>
    <dbReference type="NCBI Taxonomy" id="412755"/>
    <lineage>
        <taxon>unclassified sequences</taxon>
        <taxon>metagenomes</taxon>
        <taxon>ecological metagenomes</taxon>
    </lineage>
</organism>
<accession>A0A0F8Y8R9</accession>
<reference evidence="2" key="1">
    <citation type="journal article" date="2015" name="Nature">
        <title>Complex archaea that bridge the gap between prokaryotes and eukaryotes.</title>
        <authorList>
            <person name="Spang A."/>
            <person name="Saw J.H."/>
            <person name="Jorgensen S.L."/>
            <person name="Zaremba-Niedzwiedzka K."/>
            <person name="Martijn J."/>
            <person name="Lind A.E."/>
            <person name="van Eijk R."/>
            <person name="Schleper C."/>
            <person name="Guy L."/>
            <person name="Ettema T.J."/>
        </authorList>
    </citation>
    <scope>NUCLEOTIDE SEQUENCE</scope>
</reference>
<feature type="transmembrane region" description="Helical" evidence="1">
    <location>
        <begin position="60"/>
        <end position="77"/>
    </location>
</feature>
<dbReference type="EMBL" id="LAZR01054801">
    <property type="protein sequence ID" value="KKK77763.1"/>
    <property type="molecule type" value="Genomic_DNA"/>
</dbReference>
<keyword evidence="1" id="KW-0472">Membrane</keyword>
<evidence type="ECO:0008006" key="3">
    <source>
        <dbReference type="Google" id="ProtNLM"/>
    </source>
</evidence>
<proteinExistence type="predicted"/>
<keyword evidence="1" id="KW-0812">Transmembrane</keyword>
<protein>
    <recommendedName>
        <fullName evidence="3">DUF4390 domain-containing protein</fullName>
    </recommendedName>
</protein>
<keyword evidence="1" id="KW-1133">Transmembrane helix</keyword>
<name>A0A0F8Y8R9_9ZZZZ</name>
<sequence>MASISRQKIGAILVGLLFLFQNLVFAQEAKLTNIIVTNTRDDLLLYLNVEGAFREKTKDAILSGVFTTFSFFIALYLNRNFWFDKKIADITITHTIKYNNIKKEYSVKRSWENGEAQITQSFREAQKLMTEIDSLKILPLYKLKKGMQYQIRAKAELSKLTLPLYLHYVLFFVSLWDFETDWYTIDFIY</sequence>
<dbReference type="AlphaFoldDB" id="A0A0F8Y8R9"/>
<dbReference type="InterPro" id="IPR025500">
    <property type="entry name" value="DUF4390"/>
</dbReference>
<evidence type="ECO:0000256" key="1">
    <source>
        <dbReference type="SAM" id="Phobius"/>
    </source>
</evidence>
<gene>
    <name evidence="2" type="ORF">LCGC14_2850330</name>
</gene>
<evidence type="ECO:0000313" key="2">
    <source>
        <dbReference type="EMBL" id="KKK77763.1"/>
    </source>
</evidence>